<dbReference type="Pfam" id="PF13439">
    <property type="entry name" value="Glyco_transf_4"/>
    <property type="match status" value="1"/>
</dbReference>
<dbReference type="EMBL" id="JAASRM010000001">
    <property type="protein sequence ID" value="NIK87391.1"/>
    <property type="molecule type" value="Genomic_DNA"/>
</dbReference>
<dbReference type="RefSeq" id="WP_167080968.1">
    <property type="nucleotide sequence ID" value="NZ_BAAADC010000001.1"/>
</dbReference>
<organism evidence="5 6">
    <name type="scientific">Rhizomicrobium palustre</name>
    <dbReference type="NCBI Taxonomy" id="189966"/>
    <lineage>
        <taxon>Bacteria</taxon>
        <taxon>Pseudomonadati</taxon>
        <taxon>Pseudomonadota</taxon>
        <taxon>Alphaproteobacteria</taxon>
        <taxon>Micropepsales</taxon>
        <taxon>Micropepsaceae</taxon>
        <taxon>Rhizomicrobium</taxon>
    </lineage>
</organism>
<protein>
    <submittedName>
        <fullName evidence="5">Glycosyltransferase involved in cell wall biosynthesis</fullName>
    </submittedName>
</protein>
<dbReference type="PANTHER" id="PTHR12526:SF510">
    <property type="entry name" value="D-INOSITOL 3-PHOSPHATE GLYCOSYLTRANSFERASE"/>
    <property type="match status" value="1"/>
</dbReference>
<dbReference type="InterPro" id="IPR028098">
    <property type="entry name" value="Glyco_trans_4-like_N"/>
</dbReference>
<name>A0A846MW56_9PROT</name>
<evidence type="ECO:0000256" key="2">
    <source>
        <dbReference type="ARBA" id="ARBA00022679"/>
    </source>
</evidence>
<dbReference type="Pfam" id="PF00534">
    <property type="entry name" value="Glycos_transf_1"/>
    <property type="match status" value="1"/>
</dbReference>
<accession>A0A846MW56</accession>
<evidence type="ECO:0000256" key="1">
    <source>
        <dbReference type="ARBA" id="ARBA00022676"/>
    </source>
</evidence>
<keyword evidence="1" id="KW-0328">Glycosyltransferase</keyword>
<gene>
    <name evidence="5" type="ORF">FHS83_000709</name>
</gene>
<keyword evidence="6" id="KW-1185">Reference proteome</keyword>
<evidence type="ECO:0000313" key="5">
    <source>
        <dbReference type="EMBL" id="NIK87391.1"/>
    </source>
</evidence>
<feature type="domain" description="Glycosyltransferase subfamily 4-like N-terminal" evidence="4">
    <location>
        <begin position="15"/>
        <end position="180"/>
    </location>
</feature>
<dbReference type="AlphaFoldDB" id="A0A846MW56"/>
<dbReference type="CDD" id="cd03801">
    <property type="entry name" value="GT4_PimA-like"/>
    <property type="match status" value="1"/>
</dbReference>
<proteinExistence type="predicted"/>
<dbReference type="PANTHER" id="PTHR12526">
    <property type="entry name" value="GLYCOSYLTRANSFERASE"/>
    <property type="match status" value="1"/>
</dbReference>
<dbReference type="SUPFAM" id="SSF53756">
    <property type="entry name" value="UDP-Glycosyltransferase/glycogen phosphorylase"/>
    <property type="match status" value="1"/>
</dbReference>
<evidence type="ECO:0000313" key="6">
    <source>
        <dbReference type="Proteomes" id="UP000570514"/>
    </source>
</evidence>
<reference evidence="5 6" key="1">
    <citation type="submission" date="2020-03" db="EMBL/GenBank/DDBJ databases">
        <title>Genomic Encyclopedia of Type Strains, Phase IV (KMG-IV): sequencing the most valuable type-strain genomes for metagenomic binning, comparative biology and taxonomic classification.</title>
        <authorList>
            <person name="Goeker M."/>
        </authorList>
    </citation>
    <scope>NUCLEOTIDE SEQUENCE [LARGE SCALE GENOMIC DNA]</scope>
    <source>
        <strain evidence="5 6">DSM 19867</strain>
    </source>
</reference>
<evidence type="ECO:0000259" key="3">
    <source>
        <dbReference type="Pfam" id="PF00534"/>
    </source>
</evidence>
<dbReference type="Gene3D" id="3.40.50.2000">
    <property type="entry name" value="Glycogen Phosphorylase B"/>
    <property type="match status" value="2"/>
</dbReference>
<evidence type="ECO:0000259" key="4">
    <source>
        <dbReference type="Pfam" id="PF13439"/>
    </source>
</evidence>
<dbReference type="GO" id="GO:0016757">
    <property type="term" value="F:glycosyltransferase activity"/>
    <property type="evidence" value="ECO:0007669"/>
    <property type="project" value="UniProtKB-KW"/>
</dbReference>
<dbReference type="Proteomes" id="UP000570514">
    <property type="component" value="Unassembled WGS sequence"/>
</dbReference>
<dbReference type="InterPro" id="IPR001296">
    <property type="entry name" value="Glyco_trans_1"/>
</dbReference>
<feature type="domain" description="Glycosyl transferase family 1" evidence="3">
    <location>
        <begin position="185"/>
        <end position="340"/>
    </location>
</feature>
<sequence>MARLKILHVVVAGAVGGAERFLVNLATRPEVSKADHAIALMTPNPKLRVLFVDAGIKVFDRGAVRENPLATLWRSFGPADLAWLSAIVTKHKPDVLHCHTYGSHMLSARAGLRCGVPVLRTEHGTRHYRDPTCGIYRHWAIEHTTAIAAVSAYVAGFVAEAAPEAKDKIRVVLNGIDMARFQPVPPPQQGPFTFAAIGRLDPVKRLQIAIAAMAHVPEAHLILAGDGGERAKLEAQVRSLGLESRVRFLGHLSDPRSAITACDALINTTRAEGLPLAVLEGAAMTRPTLGFAGGGMPEVVQPNETGWLVRDDTPEAWASGFREAAQSREIAAKFGAAARRFVENRFDLELMCSRYGALYRDLTPASHSFQPA</sequence>
<keyword evidence="2 5" id="KW-0808">Transferase</keyword>
<comment type="caution">
    <text evidence="5">The sequence shown here is derived from an EMBL/GenBank/DDBJ whole genome shotgun (WGS) entry which is preliminary data.</text>
</comment>